<dbReference type="GO" id="GO:0016020">
    <property type="term" value="C:membrane"/>
    <property type="evidence" value="ECO:0007669"/>
    <property type="project" value="UniProtKB-SubCell"/>
</dbReference>
<keyword evidence="8" id="KW-0472">Membrane</keyword>
<keyword evidence="4" id="KW-0276">Fatty acid metabolism</keyword>
<evidence type="ECO:0000256" key="3">
    <source>
        <dbReference type="ARBA" id="ARBA00022692"/>
    </source>
</evidence>
<protein>
    <submittedName>
        <fullName evidence="9">Putative fatty-acid desaturase</fullName>
        <ecNumber evidence="9">1.14.19.1</ecNumber>
    </submittedName>
</protein>
<keyword evidence="10" id="KW-1185">Reference proteome</keyword>
<dbReference type="STRING" id="81479.RA876_06455"/>
<evidence type="ECO:0000256" key="8">
    <source>
        <dbReference type="ARBA" id="ARBA00023136"/>
    </source>
</evidence>
<name>A0A1Q8YE44_9BURK</name>
<proteinExistence type="inferred from homology"/>
<dbReference type="PANTHER" id="PTHR11351:SF33">
    <property type="entry name" value="DELTA-9 FATTY ACID DESATURASE, DESA"/>
    <property type="match status" value="1"/>
</dbReference>
<evidence type="ECO:0000256" key="6">
    <source>
        <dbReference type="ARBA" id="ARBA00023002"/>
    </source>
</evidence>
<comment type="caution">
    <text evidence="9">The sequence shown here is derived from an EMBL/GenBank/DDBJ whole genome shotgun (WGS) entry which is preliminary data.</text>
</comment>
<comment type="similarity">
    <text evidence="2">Belongs to the fatty acid desaturase type 2 family.</text>
</comment>
<dbReference type="EMBL" id="MSYM01000013">
    <property type="protein sequence ID" value="OLP06232.1"/>
    <property type="molecule type" value="Genomic_DNA"/>
</dbReference>
<evidence type="ECO:0000256" key="4">
    <source>
        <dbReference type="ARBA" id="ARBA00022832"/>
    </source>
</evidence>
<comment type="subcellular location">
    <subcellularLocation>
        <location evidence="1">Membrane</location>
        <topology evidence="1">Multi-pass membrane protein</topology>
    </subcellularLocation>
</comment>
<dbReference type="AlphaFoldDB" id="A0A1Q8YE44"/>
<evidence type="ECO:0000256" key="2">
    <source>
        <dbReference type="ARBA" id="ARBA00008749"/>
    </source>
</evidence>
<dbReference type="GO" id="GO:0006631">
    <property type="term" value="P:fatty acid metabolic process"/>
    <property type="evidence" value="ECO:0007669"/>
    <property type="project" value="UniProtKB-KW"/>
</dbReference>
<evidence type="ECO:0000313" key="10">
    <source>
        <dbReference type="Proteomes" id="UP000185911"/>
    </source>
</evidence>
<dbReference type="GO" id="GO:0004768">
    <property type="term" value="F:stearoyl-CoA 9-desaturase activity"/>
    <property type="evidence" value="ECO:0007669"/>
    <property type="project" value="UniProtKB-EC"/>
</dbReference>
<dbReference type="InterPro" id="IPR015876">
    <property type="entry name" value="Acyl-CoA_DS"/>
</dbReference>
<keyword evidence="6 9" id="KW-0560">Oxidoreductase</keyword>
<evidence type="ECO:0000313" key="9">
    <source>
        <dbReference type="EMBL" id="OLP06232.1"/>
    </source>
</evidence>
<keyword evidence="7" id="KW-0443">Lipid metabolism</keyword>
<reference evidence="9 10" key="1">
    <citation type="submission" date="2017-01" db="EMBL/GenBank/DDBJ databases">
        <title>Genome sequence of Rhodoferax antarcticus ANT.BR, a psychrophilic purple nonsulfur bacterium from an Antarctic microbial mat.</title>
        <authorList>
            <person name="Baker J."/>
            <person name="Riester C."/>
            <person name="Skinner B."/>
            <person name="Newell A."/>
            <person name="Swingley W."/>
            <person name="Madigan M."/>
            <person name="Jung D."/>
            <person name="Asao M."/>
            <person name="Chen M."/>
            <person name="Loughlin P."/>
            <person name="Pan H."/>
            <person name="Lin S."/>
            <person name="Li N."/>
            <person name="Shaw J."/>
            <person name="Prado M."/>
            <person name="Sherman C."/>
            <person name="Li X."/>
            <person name="Tang J."/>
            <person name="Blankenship R."/>
            <person name="Zhao T."/>
            <person name="Touchman J."/>
            <person name="Sattley M."/>
        </authorList>
    </citation>
    <scope>NUCLEOTIDE SEQUENCE [LARGE SCALE GENOMIC DNA]</scope>
    <source>
        <strain evidence="9 10">ANT.BR</strain>
    </source>
</reference>
<dbReference type="EC" id="1.14.19.1" evidence="9"/>
<dbReference type="PANTHER" id="PTHR11351">
    <property type="entry name" value="ACYL-COA DESATURASE"/>
    <property type="match status" value="1"/>
</dbReference>
<gene>
    <name evidence="9" type="primary">scd</name>
    <name evidence="9" type="ORF">BLL52_2463</name>
</gene>
<sequence length="319" mass="35568">MRIPDIYDRTSGHTARCALRLARARTWQFQRLADRRLYARDNAHHDRRGHNFSAPQPGASLSRAACAACTFFRCWLWLSTGIVTRKWVAVHRKHHSACKTPQDSHSPQTRGTAAVLLRGSELSAAAAEDQHMLDRFGTGTPDDWLKRKLYTPHSFLGVGHWSGYRDFETADESRNISPWGIVIGGEELHNNHHTYPTTAKLSVCRHEFNFGWGCIRGLEMLGLATVRQVRPQLRLGSTRPVHPGVVRARAKPDACRAGRDARTTAAAVQALGRVRRSTCGRSAGLAEDGRAARLFENLRCRDGPFSVGMGASFEANRLK</sequence>
<keyword evidence="5" id="KW-1133">Transmembrane helix</keyword>
<evidence type="ECO:0000256" key="7">
    <source>
        <dbReference type="ARBA" id="ARBA00023098"/>
    </source>
</evidence>
<keyword evidence="3" id="KW-0812">Transmembrane</keyword>
<organism evidence="9 10">
    <name type="scientific">Rhodoferax antarcticus ANT.BR</name>
    <dbReference type="NCBI Taxonomy" id="1111071"/>
    <lineage>
        <taxon>Bacteria</taxon>
        <taxon>Pseudomonadati</taxon>
        <taxon>Pseudomonadota</taxon>
        <taxon>Betaproteobacteria</taxon>
        <taxon>Burkholderiales</taxon>
        <taxon>Comamonadaceae</taxon>
        <taxon>Rhodoferax</taxon>
    </lineage>
</organism>
<dbReference type="Proteomes" id="UP000185911">
    <property type="component" value="Unassembled WGS sequence"/>
</dbReference>
<evidence type="ECO:0000256" key="5">
    <source>
        <dbReference type="ARBA" id="ARBA00022989"/>
    </source>
</evidence>
<accession>A0A1Q8YE44</accession>
<evidence type="ECO:0000256" key="1">
    <source>
        <dbReference type="ARBA" id="ARBA00004141"/>
    </source>
</evidence>